<keyword evidence="2" id="KW-0812">Transmembrane</keyword>
<dbReference type="Gene3D" id="1.10.287.470">
    <property type="entry name" value="Helix hairpin bin"/>
    <property type="match status" value="1"/>
</dbReference>
<dbReference type="InterPro" id="IPR058624">
    <property type="entry name" value="MdtA-like_HH"/>
</dbReference>
<dbReference type="OrthoDB" id="9809068at2"/>
<dbReference type="Gene3D" id="2.40.50.100">
    <property type="match status" value="2"/>
</dbReference>
<evidence type="ECO:0000256" key="1">
    <source>
        <dbReference type="SAM" id="MobiDB-lite"/>
    </source>
</evidence>
<evidence type="ECO:0000256" key="2">
    <source>
        <dbReference type="SAM" id="Phobius"/>
    </source>
</evidence>
<evidence type="ECO:0000259" key="3">
    <source>
        <dbReference type="Pfam" id="PF25876"/>
    </source>
</evidence>
<accession>A0A562SRK1</accession>
<feature type="compositionally biased region" description="Basic and acidic residues" evidence="1">
    <location>
        <begin position="355"/>
        <end position="374"/>
    </location>
</feature>
<dbReference type="AlphaFoldDB" id="A0A562SRK1"/>
<keyword evidence="2" id="KW-1133">Transmembrane helix</keyword>
<keyword evidence="7" id="KW-1185">Reference proteome</keyword>
<dbReference type="RefSeq" id="WP_144885541.1">
    <property type="nucleotide sequence ID" value="NZ_VLLE01000003.1"/>
</dbReference>
<feature type="domain" description="AprE-like beta-barrel" evidence="5">
    <location>
        <begin position="241"/>
        <end position="336"/>
    </location>
</feature>
<dbReference type="InterPro" id="IPR058625">
    <property type="entry name" value="MdtA-like_BSH"/>
</dbReference>
<keyword evidence="2" id="KW-0472">Membrane</keyword>
<dbReference type="PANTHER" id="PTHR30469">
    <property type="entry name" value="MULTIDRUG RESISTANCE PROTEIN MDTA"/>
    <property type="match status" value="1"/>
</dbReference>
<protein>
    <submittedName>
        <fullName evidence="6">HlyD family secretion protein</fullName>
    </submittedName>
</protein>
<dbReference type="Pfam" id="PF25917">
    <property type="entry name" value="BSH_RND"/>
    <property type="match status" value="1"/>
</dbReference>
<proteinExistence type="predicted"/>
<dbReference type="Proteomes" id="UP000316167">
    <property type="component" value="Unassembled WGS sequence"/>
</dbReference>
<dbReference type="Pfam" id="PF25876">
    <property type="entry name" value="HH_MFP_RND"/>
    <property type="match status" value="1"/>
</dbReference>
<sequence length="460" mass="50167">MSKKIWWILGILLVLAIVLIVLKKKEIIGKKEAVKVATEKIIRRTIIETVSASGKVYPEDERKVSSDVSGEVVEMYVEEGDSVRKGQLLARVFADVLTSAKDRAASVVNQQQAQVGNTEASLRAFEARLNQAKLAYDRQKKLYDDKVISRAEFETAESAYLTAKADLDAARQTIRSGKASVQSAQASLTEAEKNLSRTTIVSPMDGIISLLAVKKGERVAGNSFSLGTEIMRVADMSKIEVRVDVGENDIPKVKIGDSAIVEVDAYNDRKFKGVVTQISSSSTSAQTQAAATSTDVTNYKVYIRIDPASYADLIDPAKGKNLPFRPGMSASADIMTTKQVNVIAVPILAVTTRDKNEETSKAKAKEEEDKKKAQGQETTTAANAVLTDEMEEVVFIMQKDGTVKKVAIKTNIQDNEYIEVLSGIKEGDEVISAPYNTISKTLKDGMKVTVVPKDKVYDGK</sequence>
<evidence type="ECO:0000313" key="7">
    <source>
        <dbReference type="Proteomes" id="UP000316167"/>
    </source>
</evidence>
<evidence type="ECO:0000259" key="5">
    <source>
        <dbReference type="Pfam" id="PF26002"/>
    </source>
</evidence>
<dbReference type="EMBL" id="VLLE01000003">
    <property type="protein sequence ID" value="TWI83410.1"/>
    <property type="molecule type" value="Genomic_DNA"/>
</dbReference>
<dbReference type="PANTHER" id="PTHR30469:SF33">
    <property type="entry name" value="SLR1207 PROTEIN"/>
    <property type="match status" value="1"/>
</dbReference>
<dbReference type="SUPFAM" id="SSF111369">
    <property type="entry name" value="HlyD-like secretion proteins"/>
    <property type="match status" value="1"/>
</dbReference>
<organism evidence="6 7">
    <name type="scientific">Lacibacter cauensis</name>
    <dbReference type="NCBI Taxonomy" id="510947"/>
    <lineage>
        <taxon>Bacteria</taxon>
        <taxon>Pseudomonadati</taxon>
        <taxon>Bacteroidota</taxon>
        <taxon>Chitinophagia</taxon>
        <taxon>Chitinophagales</taxon>
        <taxon>Chitinophagaceae</taxon>
        <taxon>Lacibacter</taxon>
    </lineage>
</organism>
<comment type="caution">
    <text evidence="6">The sequence shown here is derived from an EMBL/GenBank/DDBJ whole genome shotgun (WGS) entry which is preliminary data.</text>
</comment>
<feature type="transmembrane region" description="Helical" evidence="2">
    <location>
        <begin position="6"/>
        <end position="22"/>
    </location>
</feature>
<dbReference type="InterPro" id="IPR058982">
    <property type="entry name" value="Beta-barrel_AprE"/>
</dbReference>
<feature type="region of interest" description="Disordered" evidence="1">
    <location>
        <begin position="355"/>
        <end position="378"/>
    </location>
</feature>
<evidence type="ECO:0000313" key="6">
    <source>
        <dbReference type="EMBL" id="TWI83410.1"/>
    </source>
</evidence>
<dbReference type="GO" id="GO:1990281">
    <property type="term" value="C:efflux pump complex"/>
    <property type="evidence" value="ECO:0007669"/>
    <property type="project" value="TreeGrafter"/>
</dbReference>
<dbReference type="GO" id="GO:0015562">
    <property type="term" value="F:efflux transmembrane transporter activity"/>
    <property type="evidence" value="ECO:0007669"/>
    <property type="project" value="TreeGrafter"/>
</dbReference>
<reference evidence="6 7" key="1">
    <citation type="journal article" date="2015" name="Stand. Genomic Sci.">
        <title>Genomic Encyclopedia of Bacterial and Archaeal Type Strains, Phase III: the genomes of soil and plant-associated and newly described type strains.</title>
        <authorList>
            <person name="Whitman W.B."/>
            <person name="Woyke T."/>
            <person name="Klenk H.P."/>
            <person name="Zhou Y."/>
            <person name="Lilburn T.G."/>
            <person name="Beck B.J."/>
            <person name="De Vos P."/>
            <person name="Vandamme P."/>
            <person name="Eisen J.A."/>
            <person name="Garrity G."/>
            <person name="Hugenholtz P."/>
            <person name="Kyrpides N.C."/>
        </authorList>
    </citation>
    <scope>NUCLEOTIDE SEQUENCE [LARGE SCALE GENOMIC DNA]</scope>
    <source>
        <strain evidence="6 7">CGMCC 1.7271</strain>
    </source>
</reference>
<feature type="domain" description="Multidrug resistance protein MdtA-like alpha-helical hairpin" evidence="3">
    <location>
        <begin position="119"/>
        <end position="195"/>
    </location>
</feature>
<dbReference type="Pfam" id="PF26002">
    <property type="entry name" value="Beta-barrel_AprE"/>
    <property type="match status" value="1"/>
</dbReference>
<feature type="domain" description="Multidrug resistance protein MdtA-like barrel-sandwich hybrid" evidence="4">
    <location>
        <begin position="63"/>
        <end position="220"/>
    </location>
</feature>
<dbReference type="Gene3D" id="2.40.30.170">
    <property type="match status" value="1"/>
</dbReference>
<dbReference type="Gene3D" id="2.40.420.20">
    <property type="match status" value="1"/>
</dbReference>
<evidence type="ECO:0000259" key="4">
    <source>
        <dbReference type="Pfam" id="PF25917"/>
    </source>
</evidence>
<name>A0A562SRK1_9BACT</name>
<gene>
    <name evidence="6" type="ORF">IQ13_1522</name>
</gene>